<evidence type="ECO:0000256" key="1">
    <source>
        <dbReference type="ARBA" id="ARBA00009175"/>
    </source>
</evidence>
<comment type="similarity">
    <text evidence="1">Belongs to the bacterial solute-binding protein ModA family.</text>
</comment>
<feature type="signal peptide" evidence="5">
    <location>
        <begin position="1"/>
        <end position="25"/>
    </location>
</feature>
<evidence type="ECO:0000256" key="4">
    <source>
        <dbReference type="PIRSR" id="PIRSR004846-1"/>
    </source>
</evidence>
<feature type="binding site" evidence="4">
    <location>
        <position position="194"/>
    </location>
    <ligand>
        <name>molybdate</name>
        <dbReference type="ChEBI" id="CHEBI:36264"/>
    </ligand>
</feature>
<dbReference type="PROSITE" id="PS51257">
    <property type="entry name" value="PROKAR_LIPOPROTEIN"/>
    <property type="match status" value="1"/>
</dbReference>
<dbReference type="PANTHER" id="PTHR30632">
    <property type="entry name" value="MOLYBDATE-BINDING PERIPLASMIC PROTEIN"/>
    <property type="match status" value="1"/>
</dbReference>
<feature type="chain" id="PRO_5038492617" evidence="5">
    <location>
        <begin position="26"/>
        <end position="260"/>
    </location>
</feature>
<dbReference type="RefSeq" id="WP_179461668.1">
    <property type="nucleotide sequence ID" value="NZ_JACBZX010000001.1"/>
</dbReference>
<protein>
    <submittedName>
        <fullName evidence="6">Molybdate transport system substrate-binding protein</fullName>
    </submittedName>
</protein>
<keyword evidence="4" id="KW-0500">Molybdenum</keyword>
<evidence type="ECO:0000313" key="6">
    <source>
        <dbReference type="EMBL" id="NYG36108.1"/>
    </source>
</evidence>
<keyword evidence="2 4" id="KW-0479">Metal-binding</keyword>
<dbReference type="PIRSF" id="PIRSF004846">
    <property type="entry name" value="ModA"/>
    <property type="match status" value="1"/>
</dbReference>
<dbReference type="EMBL" id="JACBZX010000001">
    <property type="protein sequence ID" value="NYG36108.1"/>
    <property type="molecule type" value="Genomic_DNA"/>
</dbReference>
<organism evidence="6 7">
    <name type="scientific">Janibacter alkaliphilus</name>
    <dbReference type="NCBI Taxonomy" id="1069963"/>
    <lineage>
        <taxon>Bacteria</taxon>
        <taxon>Bacillati</taxon>
        <taxon>Actinomycetota</taxon>
        <taxon>Actinomycetes</taxon>
        <taxon>Micrococcales</taxon>
        <taxon>Intrasporangiaceae</taxon>
        <taxon>Janibacter</taxon>
    </lineage>
</organism>
<evidence type="ECO:0000256" key="5">
    <source>
        <dbReference type="SAM" id="SignalP"/>
    </source>
</evidence>
<evidence type="ECO:0000256" key="3">
    <source>
        <dbReference type="ARBA" id="ARBA00022729"/>
    </source>
</evidence>
<proteinExistence type="inferred from homology"/>
<evidence type="ECO:0000313" key="7">
    <source>
        <dbReference type="Proteomes" id="UP000592181"/>
    </source>
</evidence>
<comment type="caution">
    <text evidence="6">The sequence shown here is derived from an EMBL/GenBank/DDBJ whole genome shotgun (WGS) entry which is preliminary data.</text>
</comment>
<keyword evidence="7" id="KW-1185">Reference proteome</keyword>
<name>A0A852X0Y1_9MICO</name>
<dbReference type="Proteomes" id="UP000592181">
    <property type="component" value="Unassembled WGS sequence"/>
</dbReference>
<dbReference type="InterPro" id="IPR005950">
    <property type="entry name" value="ModA"/>
</dbReference>
<dbReference type="Pfam" id="PF13531">
    <property type="entry name" value="SBP_bac_11"/>
    <property type="match status" value="1"/>
</dbReference>
<sequence>MSRTAAAHRRRAAVAVAGLALTAAAAGCADDETTLTVLAAASLREPMEQLAADLEAEHDGVEVRLSFAGSSELASQVLQGAPADVLVTADEPTMARVADAGLADGAPELVATNRMTIATPPGNPSEVESVDDLGEDHGGDLDLVVCAPQVPCGAAAQRVAETAGVTLAPVSEESKVTDVVAKVAAGEADAGIVYVTDTAGRDDLDAVEIPDRLNTTTAYPAAALTGSAHPELAREMTDLVVADGAGEGRGRLAAAGFEAP</sequence>
<dbReference type="PANTHER" id="PTHR30632:SF0">
    <property type="entry name" value="SULFATE-BINDING PROTEIN"/>
    <property type="match status" value="1"/>
</dbReference>
<reference evidence="6 7" key="1">
    <citation type="submission" date="2020-07" db="EMBL/GenBank/DDBJ databases">
        <title>Sequencing the genomes of 1000 actinobacteria strains.</title>
        <authorList>
            <person name="Klenk H.-P."/>
        </authorList>
    </citation>
    <scope>NUCLEOTIDE SEQUENCE [LARGE SCALE GENOMIC DNA]</scope>
    <source>
        <strain evidence="6 7">DSM 24723</strain>
    </source>
</reference>
<accession>A0A852X0Y1</accession>
<feature type="binding site" evidence="4">
    <location>
        <position position="176"/>
    </location>
    <ligand>
        <name>molybdate</name>
        <dbReference type="ChEBI" id="CHEBI:36264"/>
    </ligand>
</feature>
<dbReference type="AlphaFoldDB" id="A0A852X0Y1"/>
<gene>
    <name evidence="6" type="ORF">BJY28_000577</name>
</gene>
<dbReference type="GO" id="GO:0030973">
    <property type="term" value="F:molybdate ion binding"/>
    <property type="evidence" value="ECO:0007669"/>
    <property type="project" value="TreeGrafter"/>
</dbReference>
<feature type="binding site" evidence="4">
    <location>
        <position position="70"/>
    </location>
    <ligand>
        <name>molybdate</name>
        <dbReference type="ChEBI" id="CHEBI:36264"/>
    </ligand>
</feature>
<dbReference type="GO" id="GO:0015689">
    <property type="term" value="P:molybdate ion transport"/>
    <property type="evidence" value="ECO:0007669"/>
    <property type="project" value="InterPro"/>
</dbReference>
<dbReference type="SUPFAM" id="SSF53850">
    <property type="entry name" value="Periplasmic binding protein-like II"/>
    <property type="match status" value="1"/>
</dbReference>
<evidence type="ECO:0000256" key="2">
    <source>
        <dbReference type="ARBA" id="ARBA00022723"/>
    </source>
</evidence>
<dbReference type="GO" id="GO:0046872">
    <property type="term" value="F:metal ion binding"/>
    <property type="evidence" value="ECO:0007669"/>
    <property type="project" value="UniProtKB-KW"/>
</dbReference>
<keyword evidence="3 5" id="KW-0732">Signal</keyword>
<feature type="binding site" evidence="4">
    <location>
        <position position="42"/>
    </location>
    <ligand>
        <name>molybdate</name>
        <dbReference type="ChEBI" id="CHEBI:36264"/>
    </ligand>
</feature>
<dbReference type="Gene3D" id="3.40.190.10">
    <property type="entry name" value="Periplasmic binding protein-like II"/>
    <property type="match status" value="2"/>
</dbReference>
<dbReference type="InterPro" id="IPR050682">
    <property type="entry name" value="ModA/WtpA"/>
</dbReference>
<dbReference type="NCBIfam" id="TIGR01256">
    <property type="entry name" value="modA"/>
    <property type="match status" value="1"/>
</dbReference>